<feature type="region of interest" description="Disordered" evidence="6">
    <location>
        <begin position="709"/>
        <end position="845"/>
    </location>
</feature>
<evidence type="ECO:0000313" key="10">
    <source>
        <dbReference type="Proteomes" id="UP000041254"/>
    </source>
</evidence>
<dbReference type="InterPro" id="IPR007724">
    <property type="entry name" value="Poly_GlycHdrlase"/>
</dbReference>
<dbReference type="GO" id="GO:0005737">
    <property type="term" value="C:cytoplasm"/>
    <property type="evidence" value="ECO:0007669"/>
    <property type="project" value="TreeGrafter"/>
</dbReference>
<feature type="binding site" evidence="5">
    <location>
        <position position="500"/>
    </location>
    <ligand>
        <name>substrate</name>
    </ligand>
</feature>
<dbReference type="EMBL" id="CDMY01000298">
    <property type="protein sequence ID" value="CEM00746.1"/>
    <property type="molecule type" value="Genomic_DNA"/>
</dbReference>
<feature type="compositionally biased region" description="Basic and acidic residues" evidence="6">
    <location>
        <begin position="751"/>
        <end position="767"/>
    </location>
</feature>
<sequence>MVGSRTVWIGGEAELKTGSEIMERYRDVLVGGYLRRVRVGTMRHQSIQPDTYMDERGLRAIRAEEAFFPTARSPTGNPWKLGRMVHQQRRANEEEPDVLKRQPVPEHGMRVPLIRSSNTAKRARPYIDGQPVANGLSPYDTAIAFLGSTTASAMTEEQLRTMLWLYIDRVVDAGRSKHQRTFSRSVALCEAFQCDHEWRVPDSMGGDGQMSRAEKRRQLYAEHSEEKQAVRRRQLHLDRYEEIKKRKIQTYEFTLGQNCSRNARANASLAKHSDEWRCASNALRLIASGKEAIHHSGQLRELLSKISRCKGAFVGHNKPFNDLPSVFRLIPPRCTGIFLEKALPVMAREALAVHRCWPDDVTTGTIAVTARQCFAILSAGFFCLFKGGKETSSSINFTGLVSSTLPDSVWKLCCFMVYFNRMAASVNNKTADADRTVVFQRLSVPPQQLPKSAEWAKNHMPLLGVDVKSAAARIEDSPYLQADFANRVLGGGTLGRGCVQEEIRFAISPELLVSRAFMEPLKDNESALIVGAKRFSSFTGYARSFRCTGPYDDQTPLDNQGWLQSYVVALDAVDYGKMPHGKQLQYTEGYMLRELNKAYVALTGSNGLAGGMPFASGNWGCGVFEGDPQLKALLQLMACSVANRALHYFPIDDARVADLARVVNCIRELEWSVGNLWTFLVSASNAGQLQHRGVFRAIFDAYRQAKTDAPSTSITSAVESSKEGSSEPNKVDRDDNSSWPSSDPSTATTAQHKDRREPVPEIPDERPSPAGPQHHTPSTAAATMTDRPQPSRNPFVQPHPTPTPPFARTSSVGRGSHSVEVGHSHSHHVDCRTPYGPPPPSIDNLKGIKRIQLENGIEECPGFGLTKWDNAGGQNGAESVEKAVLQNGPQITRNDSQFVVQTQDEQTAQNMVEGVQVDQDSPPPRPSRRARRDISDERPDTDGPQTNEEETSKLGNKQHQLTQDPSLAEVRVEVLGCGCPTDSEGRAVPQPSVPTNPMFVPVWSTSYQGPREADDARVTLTNTEVAGDLPDYPFLNDNDSILTMYYCS</sequence>
<dbReference type="EC" id="3.2.1.143" evidence="2"/>
<feature type="compositionally biased region" description="Polar residues" evidence="6">
    <location>
        <begin position="709"/>
        <end position="719"/>
    </location>
</feature>
<dbReference type="GO" id="GO:0006282">
    <property type="term" value="P:regulation of DNA repair"/>
    <property type="evidence" value="ECO:0007669"/>
    <property type="project" value="InterPro"/>
</dbReference>
<dbReference type="Pfam" id="PF05028">
    <property type="entry name" value="PARG_cat_C"/>
    <property type="match status" value="1"/>
</dbReference>
<feature type="compositionally biased region" description="Basic and acidic residues" evidence="6">
    <location>
        <begin position="820"/>
        <end position="831"/>
    </location>
</feature>
<feature type="region of interest" description="Disordered" evidence="6">
    <location>
        <begin position="870"/>
        <end position="966"/>
    </location>
</feature>
<organism evidence="9 10">
    <name type="scientific">Vitrella brassicaformis (strain CCMP3155)</name>
    <dbReference type="NCBI Taxonomy" id="1169540"/>
    <lineage>
        <taxon>Eukaryota</taxon>
        <taxon>Sar</taxon>
        <taxon>Alveolata</taxon>
        <taxon>Colpodellida</taxon>
        <taxon>Vitrellaceae</taxon>
        <taxon>Vitrella</taxon>
    </lineage>
</organism>
<feature type="compositionally biased region" description="Low complexity" evidence="6">
    <location>
        <begin position="810"/>
        <end position="819"/>
    </location>
</feature>
<feature type="binding site" evidence="5">
    <location>
        <position position="486"/>
    </location>
    <ligand>
        <name>substrate</name>
    </ligand>
</feature>
<dbReference type="InterPro" id="IPR048362">
    <property type="entry name" value="PARG_helical"/>
</dbReference>
<feature type="binding site" evidence="5">
    <location>
        <position position="541"/>
    </location>
    <ligand>
        <name>substrate</name>
    </ligand>
</feature>
<dbReference type="VEuPathDB" id="CryptoDB:Vbra_12930"/>
<evidence type="ECO:0000256" key="4">
    <source>
        <dbReference type="PIRSR" id="PIRSR607724-1"/>
    </source>
</evidence>
<dbReference type="GO" id="GO:1990966">
    <property type="term" value="P:ATP generation from poly-ADP-D-ribose"/>
    <property type="evidence" value="ECO:0007669"/>
    <property type="project" value="TreeGrafter"/>
</dbReference>
<protein>
    <recommendedName>
        <fullName evidence="2">poly(ADP-ribose) glycohydrolase</fullName>
        <ecNumber evidence="2">3.2.1.143</ecNumber>
    </recommendedName>
</protein>
<feature type="compositionally biased region" description="Polar residues" evidence="6">
    <location>
        <begin position="953"/>
        <end position="965"/>
    </location>
</feature>
<feature type="active site" evidence="4">
    <location>
        <position position="501"/>
    </location>
</feature>
<dbReference type="Proteomes" id="UP000041254">
    <property type="component" value="Unassembled WGS sequence"/>
</dbReference>
<comment type="similarity">
    <text evidence="1">Belongs to the poly(ADP-ribose) glycohydrolase family.</text>
</comment>
<keyword evidence="10" id="KW-1185">Reference proteome</keyword>
<dbReference type="Pfam" id="PF20811">
    <property type="entry name" value="PARG_cat_N"/>
    <property type="match status" value="1"/>
</dbReference>
<evidence type="ECO:0000259" key="8">
    <source>
        <dbReference type="Pfam" id="PF20811"/>
    </source>
</evidence>
<proteinExistence type="inferred from homology"/>
<dbReference type="OrthoDB" id="329157at2759"/>
<evidence type="ECO:0000259" key="7">
    <source>
        <dbReference type="Pfam" id="PF05028"/>
    </source>
</evidence>
<dbReference type="PANTHER" id="PTHR12837">
    <property type="entry name" value="POLY ADP-RIBOSE GLYCOHYDROLASE"/>
    <property type="match status" value="1"/>
</dbReference>
<evidence type="ECO:0000256" key="3">
    <source>
        <dbReference type="ARBA" id="ARBA00022801"/>
    </source>
</evidence>
<keyword evidence="3" id="KW-0378">Hydrolase</keyword>
<dbReference type="GO" id="GO:0005634">
    <property type="term" value="C:nucleus"/>
    <property type="evidence" value="ECO:0007669"/>
    <property type="project" value="TreeGrafter"/>
</dbReference>
<dbReference type="GO" id="GO:0005975">
    <property type="term" value="P:carbohydrate metabolic process"/>
    <property type="evidence" value="ECO:0007669"/>
    <property type="project" value="InterPro"/>
</dbReference>
<feature type="compositionally biased region" description="Polar residues" evidence="6">
    <location>
        <begin position="887"/>
        <end position="910"/>
    </location>
</feature>
<dbReference type="STRING" id="1169540.A0A0G4ESR7"/>
<dbReference type="InterPro" id="IPR046372">
    <property type="entry name" value="PARG_cat_C"/>
</dbReference>
<dbReference type="GO" id="GO:0004649">
    <property type="term" value="F:poly(ADP-ribose) glycohydrolase activity"/>
    <property type="evidence" value="ECO:0007669"/>
    <property type="project" value="UniProtKB-EC"/>
</dbReference>
<feature type="compositionally biased region" description="Basic and acidic residues" evidence="6">
    <location>
        <begin position="720"/>
        <end position="736"/>
    </location>
</feature>
<evidence type="ECO:0000256" key="5">
    <source>
        <dbReference type="PIRSR" id="PIRSR607724-2"/>
    </source>
</evidence>
<feature type="domain" description="PARG catalytic Macro" evidence="7">
    <location>
        <begin position="454"/>
        <end position="656"/>
    </location>
</feature>
<reference evidence="9 10" key="1">
    <citation type="submission" date="2014-11" db="EMBL/GenBank/DDBJ databases">
        <authorList>
            <person name="Zhu J."/>
            <person name="Qi W."/>
            <person name="Song R."/>
        </authorList>
    </citation>
    <scope>NUCLEOTIDE SEQUENCE [LARGE SCALE GENOMIC DNA]</scope>
</reference>
<accession>A0A0G4ESR7</accession>
<gene>
    <name evidence="9" type="ORF">Vbra_12930</name>
</gene>
<dbReference type="AlphaFoldDB" id="A0A0G4ESR7"/>
<evidence type="ECO:0000313" key="9">
    <source>
        <dbReference type="EMBL" id="CEM00746.1"/>
    </source>
</evidence>
<feature type="compositionally biased region" description="Basic and acidic residues" evidence="6">
    <location>
        <begin position="932"/>
        <end position="941"/>
    </location>
</feature>
<feature type="compositionally biased region" description="Polar residues" evidence="6">
    <location>
        <begin position="775"/>
        <end position="794"/>
    </location>
</feature>
<evidence type="ECO:0000256" key="1">
    <source>
        <dbReference type="ARBA" id="ARBA00009545"/>
    </source>
</evidence>
<feature type="active site" evidence="4">
    <location>
        <position position="502"/>
    </location>
</feature>
<dbReference type="GO" id="GO:0009225">
    <property type="term" value="P:nucleotide-sugar metabolic process"/>
    <property type="evidence" value="ECO:0007669"/>
    <property type="project" value="TreeGrafter"/>
</dbReference>
<dbReference type="PANTHER" id="PTHR12837:SF0">
    <property type="entry name" value="POLY(ADP-RIBOSE) GLYCOHYDROLASE"/>
    <property type="match status" value="1"/>
</dbReference>
<dbReference type="InParanoid" id="A0A0G4ESR7"/>
<feature type="domain" description="PARG helical" evidence="8">
    <location>
        <begin position="337"/>
        <end position="441"/>
    </location>
</feature>
<evidence type="ECO:0000256" key="6">
    <source>
        <dbReference type="SAM" id="MobiDB-lite"/>
    </source>
</evidence>
<evidence type="ECO:0000256" key="2">
    <source>
        <dbReference type="ARBA" id="ARBA00012255"/>
    </source>
</evidence>
<feature type="active site" evidence="4">
    <location>
        <position position="483"/>
    </location>
</feature>
<name>A0A0G4ESR7_VITBC</name>